<keyword evidence="6" id="KW-1185">Reference proteome</keyword>
<feature type="coiled-coil region" evidence="2">
    <location>
        <begin position="60"/>
        <end position="101"/>
    </location>
</feature>
<dbReference type="SUPFAM" id="SSF51261">
    <property type="entry name" value="Duplicated hybrid motif"/>
    <property type="match status" value="1"/>
</dbReference>
<keyword evidence="2" id="KW-0175">Coiled coil</keyword>
<keyword evidence="3" id="KW-0472">Membrane</keyword>
<organism evidence="5 6">
    <name type="scientific">Desulfurobacterium pacificum</name>
    <dbReference type="NCBI Taxonomy" id="240166"/>
    <lineage>
        <taxon>Bacteria</taxon>
        <taxon>Pseudomonadati</taxon>
        <taxon>Aquificota</taxon>
        <taxon>Aquificia</taxon>
        <taxon>Desulfurobacteriales</taxon>
        <taxon>Desulfurobacteriaceae</taxon>
        <taxon>Desulfurobacterium</taxon>
    </lineage>
</organism>
<evidence type="ECO:0000256" key="3">
    <source>
        <dbReference type="SAM" id="Phobius"/>
    </source>
</evidence>
<dbReference type="RefSeq" id="WP_283399684.1">
    <property type="nucleotide sequence ID" value="NZ_FXUB01000001.1"/>
</dbReference>
<name>A0ABY1N9F7_9BACT</name>
<keyword evidence="3" id="KW-0812">Transmembrane</keyword>
<gene>
    <name evidence="5" type="ORF">SAMN06265339_0176</name>
</gene>
<keyword evidence="3" id="KW-1133">Transmembrane helix</keyword>
<proteinExistence type="predicted"/>
<dbReference type="InterPro" id="IPR050570">
    <property type="entry name" value="Cell_wall_metabolism_enzyme"/>
</dbReference>
<evidence type="ECO:0000259" key="4">
    <source>
        <dbReference type="Pfam" id="PF01551"/>
    </source>
</evidence>
<evidence type="ECO:0000313" key="6">
    <source>
        <dbReference type="Proteomes" id="UP001157911"/>
    </source>
</evidence>
<evidence type="ECO:0000256" key="2">
    <source>
        <dbReference type="SAM" id="Coils"/>
    </source>
</evidence>
<dbReference type="PANTHER" id="PTHR21666:SF289">
    <property type="entry name" value="L-ALA--D-GLU ENDOPEPTIDASE"/>
    <property type="match status" value="1"/>
</dbReference>
<feature type="transmembrane region" description="Helical" evidence="3">
    <location>
        <begin position="30"/>
        <end position="51"/>
    </location>
</feature>
<dbReference type="CDD" id="cd12797">
    <property type="entry name" value="M23_peptidase"/>
    <property type="match status" value="1"/>
</dbReference>
<dbReference type="InterPro" id="IPR011055">
    <property type="entry name" value="Dup_hybrid_motif"/>
</dbReference>
<dbReference type="InterPro" id="IPR016047">
    <property type="entry name" value="M23ase_b-sheet_dom"/>
</dbReference>
<protein>
    <submittedName>
        <fullName evidence="5">Peptidase family M23</fullName>
    </submittedName>
</protein>
<dbReference type="EMBL" id="FXUB01000001">
    <property type="protein sequence ID" value="SMP04068.1"/>
    <property type="molecule type" value="Genomic_DNA"/>
</dbReference>
<evidence type="ECO:0000256" key="1">
    <source>
        <dbReference type="ARBA" id="ARBA00022729"/>
    </source>
</evidence>
<accession>A0ABY1N9F7</accession>
<comment type="caution">
    <text evidence="5">The sequence shown here is derived from an EMBL/GenBank/DDBJ whole genome shotgun (WGS) entry which is preliminary data.</text>
</comment>
<dbReference type="PANTHER" id="PTHR21666">
    <property type="entry name" value="PEPTIDASE-RELATED"/>
    <property type="match status" value="1"/>
</dbReference>
<reference evidence="5 6" key="1">
    <citation type="submission" date="2017-05" db="EMBL/GenBank/DDBJ databases">
        <authorList>
            <person name="Varghese N."/>
            <person name="Submissions S."/>
        </authorList>
    </citation>
    <scope>NUCLEOTIDE SEQUENCE [LARGE SCALE GENOMIC DNA]</scope>
    <source>
        <strain evidence="5 6">DSM 15522</strain>
    </source>
</reference>
<sequence>MDEKNDRYQIIVIEDELANKVRRFSVSKKLLLFTFFGGLLFTILITAYAIITTIRSQNFYLQATTQIESLRTELQSVKQKNEQLSVEVAKLKKEKQQTVKELAKRVEIIDELMRKIGINPKPKGGEGGISISVEDLIKNPDQVDLSDLIPSIDYMIKNLKTTPLGFPAPGKITSGFGLRINPITKRPEFHLGLDIANIWGTPVRAPADGTVIKAGWCGLLGNCIEIKHNKDIKTYYGHLSKILVRKGEKVKRGEIIGLMGNSGRSTGPHLHYSVIFDRKFVNPDRFVFLEVNTNAKKKGRGENGYRRN</sequence>
<dbReference type="Pfam" id="PF01551">
    <property type="entry name" value="Peptidase_M23"/>
    <property type="match status" value="1"/>
</dbReference>
<feature type="domain" description="M23ase beta-sheet core" evidence="4">
    <location>
        <begin position="189"/>
        <end position="283"/>
    </location>
</feature>
<keyword evidence="1" id="KW-0732">Signal</keyword>
<dbReference type="Gene3D" id="2.70.70.10">
    <property type="entry name" value="Glucose Permease (Domain IIA)"/>
    <property type="match status" value="1"/>
</dbReference>
<dbReference type="Proteomes" id="UP001157911">
    <property type="component" value="Unassembled WGS sequence"/>
</dbReference>
<evidence type="ECO:0000313" key="5">
    <source>
        <dbReference type="EMBL" id="SMP04068.1"/>
    </source>
</evidence>